<proteinExistence type="predicted"/>
<dbReference type="EMBL" id="JYDO01000002">
    <property type="protein sequence ID" value="KRZ80567.1"/>
    <property type="molecule type" value="Genomic_DNA"/>
</dbReference>
<accession>A0A0V1N9A4</accession>
<name>A0A0V1N9A4_9BILA</name>
<organism evidence="1 2">
    <name type="scientific">Trichinella papuae</name>
    <dbReference type="NCBI Taxonomy" id="268474"/>
    <lineage>
        <taxon>Eukaryota</taxon>
        <taxon>Metazoa</taxon>
        <taxon>Ecdysozoa</taxon>
        <taxon>Nematoda</taxon>
        <taxon>Enoplea</taxon>
        <taxon>Dorylaimia</taxon>
        <taxon>Trichinellida</taxon>
        <taxon>Trichinellidae</taxon>
        <taxon>Trichinella</taxon>
    </lineage>
</organism>
<evidence type="ECO:0000313" key="1">
    <source>
        <dbReference type="EMBL" id="KRZ80567.1"/>
    </source>
</evidence>
<reference evidence="1 2" key="1">
    <citation type="submission" date="2015-01" db="EMBL/GenBank/DDBJ databases">
        <title>Evolution of Trichinella species and genotypes.</title>
        <authorList>
            <person name="Korhonen P.K."/>
            <person name="Edoardo P."/>
            <person name="Giuseppe L.R."/>
            <person name="Gasser R.B."/>
        </authorList>
    </citation>
    <scope>NUCLEOTIDE SEQUENCE [LARGE SCALE GENOMIC DNA]</scope>
    <source>
        <strain evidence="1">ISS1980</strain>
    </source>
</reference>
<comment type="caution">
    <text evidence="1">The sequence shown here is derived from an EMBL/GenBank/DDBJ whole genome shotgun (WGS) entry which is preliminary data.</text>
</comment>
<keyword evidence="2" id="KW-1185">Reference proteome</keyword>
<dbReference type="Proteomes" id="UP000054843">
    <property type="component" value="Unassembled WGS sequence"/>
</dbReference>
<protein>
    <submittedName>
        <fullName evidence="1">Uncharacterized protein</fullName>
    </submittedName>
</protein>
<dbReference type="AlphaFoldDB" id="A0A0V1N9A4"/>
<sequence length="63" mass="7665">MIISSKMKKNIYTKYKRKFVPHSYERRLKFTEVIFFDVQRKLTMLVVEHVSATIFKRKNAKPD</sequence>
<evidence type="ECO:0000313" key="2">
    <source>
        <dbReference type="Proteomes" id="UP000054843"/>
    </source>
</evidence>
<gene>
    <name evidence="1" type="ORF">T10_4329</name>
</gene>